<evidence type="ECO:0000313" key="1">
    <source>
        <dbReference type="EMBL" id="KAB1210207.1"/>
    </source>
</evidence>
<proteinExistence type="predicted"/>
<dbReference type="Proteomes" id="UP000516437">
    <property type="component" value="Chromosome 6"/>
</dbReference>
<dbReference type="AlphaFoldDB" id="A0A6A1VEF6"/>
<protein>
    <submittedName>
        <fullName evidence="1">Uncharacterized protein</fullName>
    </submittedName>
</protein>
<gene>
    <name evidence="1" type="ORF">CJ030_MR6G003898</name>
</gene>
<reference evidence="1 2" key="1">
    <citation type="journal article" date="2019" name="Plant Biotechnol. J.">
        <title>The red bayberry genome and genetic basis of sex determination.</title>
        <authorList>
            <person name="Jia H.M."/>
            <person name="Jia H.J."/>
            <person name="Cai Q.L."/>
            <person name="Wang Y."/>
            <person name="Zhao H.B."/>
            <person name="Yang W.F."/>
            <person name="Wang G.Y."/>
            <person name="Li Y.H."/>
            <person name="Zhan D.L."/>
            <person name="Shen Y.T."/>
            <person name="Niu Q.F."/>
            <person name="Chang L."/>
            <person name="Qiu J."/>
            <person name="Zhao L."/>
            <person name="Xie H.B."/>
            <person name="Fu W.Y."/>
            <person name="Jin J."/>
            <person name="Li X.W."/>
            <person name="Jiao Y."/>
            <person name="Zhou C.C."/>
            <person name="Tu T."/>
            <person name="Chai C.Y."/>
            <person name="Gao J.L."/>
            <person name="Fan L.J."/>
            <person name="van de Weg E."/>
            <person name="Wang J.Y."/>
            <person name="Gao Z.S."/>
        </authorList>
    </citation>
    <scope>NUCLEOTIDE SEQUENCE [LARGE SCALE GENOMIC DNA]</scope>
    <source>
        <tissue evidence="1">Leaves</tissue>
    </source>
</reference>
<sequence>MDYERPEDAFPVVGSPKEDQTPPFEVFWTRVGLDIEVLKGCNIQYGQLLSFWSIMHLILAYCIDSKKHIKNCSITQAKLMLLVEHGTLVDLAVYVFMTRQTKALSYELSALPYGLLLTQFLNVQAATLRCQEQPSQFESGDLNQSSTYGYQTEQPTWADYLVEDLKMELSATVRTMMQPTHQVLSDINDQLTALETKVSEQDSQ</sequence>
<evidence type="ECO:0000313" key="2">
    <source>
        <dbReference type="Proteomes" id="UP000516437"/>
    </source>
</evidence>
<dbReference type="EMBL" id="RXIC02000024">
    <property type="protein sequence ID" value="KAB1210207.1"/>
    <property type="molecule type" value="Genomic_DNA"/>
</dbReference>
<accession>A0A6A1VEF6</accession>
<organism evidence="1 2">
    <name type="scientific">Morella rubra</name>
    <name type="common">Chinese bayberry</name>
    <dbReference type="NCBI Taxonomy" id="262757"/>
    <lineage>
        <taxon>Eukaryota</taxon>
        <taxon>Viridiplantae</taxon>
        <taxon>Streptophyta</taxon>
        <taxon>Embryophyta</taxon>
        <taxon>Tracheophyta</taxon>
        <taxon>Spermatophyta</taxon>
        <taxon>Magnoliopsida</taxon>
        <taxon>eudicotyledons</taxon>
        <taxon>Gunneridae</taxon>
        <taxon>Pentapetalae</taxon>
        <taxon>rosids</taxon>
        <taxon>fabids</taxon>
        <taxon>Fagales</taxon>
        <taxon>Myricaceae</taxon>
        <taxon>Morella</taxon>
    </lineage>
</organism>
<comment type="caution">
    <text evidence="1">The sequence shown here is derived from an EMBL/GenBank/DDBJ whole genome shotgun (WGS) entry which is preliminary data.</text>
</comment>
<name>A0A6A1VEF6_9ROSI</name>
<keyword evidence="2" id="KW-1185">Reference proteome</keyword>